<comment type="caution">
    <text evidence="6">The sequence shown here is derived from an EMBL/GenBank/DDBJ whole genome shotgun (WGS) entry which is preliminary data.</text>
</comment>
<name>A0ABX1K968_9MICO</name>
<proteinExistence type="inferred from homology"/>
<gene>
    <name evidence="6" type="ORF">HF576_06825</name>
</gene>
<evidence type="ECO:0000259" key="5">
    <source>
        <dbReference type="PROSITE" id="PS50931"/>
    </source>
</evidence>
<dbReference type="PRINTS" id="PR00039">
    <property type="entry name" value="HTHLYSR"/>
</dbReference>
<keyword evidence="3" id="KW-0238">DNA-binding</keyword>
<dbReference type="InterPro" id="IPR005119">
    <property type="entry name" value="LysR_subst-bd"/>
</dbReference>
<dbReference type="PROSITE" id="PS50931">
    <property type="entry name" value="HTH_LYSR"/>
    <property type="match status" value="1"/>
</dbReference>
<evidence type="ECO:0000256" key="4">
    <source>
        <dbReference type="ARBA" id="ARBA00023163"/>
    </source>
</evidence>
<keyword evidence="4" id="KW-0804">Transcription</keyword>
<dbReference type="PANTHER" id="PTHR30118">
    <property type="entry name" value="HTH-TYPE TRANSCRIPTIONAL REGULATOR LEUO-RELATED"/>
    <property type="match status" value="1"/>
</dbReference>
<dbReference type="EMBL" id="JABACI010000001">
    <property type="protein sequence ID" value="NLP83552.1"/>
    <property type="molecule type" value="Genomic_DNA"/>
</dbReference>
<dbReference type="Gene3D" id="1.10.10.10">
    <property type="entry name" value="Winged helix-like DNA-binding domain superfamily/Winged helix DNA-binding domain"/>
    <property type="match status" value="1"/>
</dbReference>
<accession>A0ABX1K968</accession>
<evidence type="ECO:0000256" key="2">
    <source>
        <dbReference type="ARBA" id="ARBA00023015"/>
    </source>
</evidence>
<dbReference type="Pfam" id="PF03466">
    <property type="entry name" value="LysR_substrate"/>
    <property type="match status" value="1"/>
</dbReference>
<dbReference type="PANTHER" id="PTHR30118:SF15">
    <property type="entry name" value="TRANSCRIPTIONAL REGULATORY PROTEIN"/>
    <property type="match status" value="1"/>
</dbReference>
<protein>
    <submittedName>
        <fullName evidence="6">LysR family transcriptional regulator</fullName>
    </submittedName>
</protein>
<organism evidence="6 7">
    <name type="scientific">Microbacterium salsuginis</name>
    <dbReference type="NCBI Taxonomy" id="2722803"/>
    <lineage>
        <taxon>Bacteria</taxon>
        <taxon>Bacillati</taxon>
        <taxon>Actinomycetota</taxon>
        <taxon>Actinomycetes</taxon>
        <taxon>Micrococcales</taxon>
        <taxon>Microbacteriaceae</taxon>
        <taxon>Microbacterium</taxon>
    </lineage>
</organism>
<sequence length="308" mass="33276">MDLNLLRVFVAVYETGTATAAAQRLFVTQSAVSQSLARMRRELGDPLFRREGRVLRATPAAQSLYPELHAALARIETAIAGVAEFDPGTSTHRFRLALSELGEVGFLPAILEALARTGPGITLEVVPLDVRALPEWLSRGKVDLAIASTPPPGEFVGEILKSERYVLLMSDSHPLARHTRVPRAAFLSAQHLATSGDSAAPGISTALDRVGLRYSPSLVVGHFSTIPGLLHTGPWVAVVPSSLAENWVQTWPLVARRLPVELDPIEVRLYARATSHESPALSWFQRTVVAAVKSAPRQFWSPPAASAP</sequence>
<dbReference type="InterPro" id="IPR036388">
    <property type="entry name" value="WH-like_DNA-bd_sf"/>
</dbReference>
<dbReference type="RefSeq" id="WP_168911948.1">
    <property type="nucleotide sequence ID" value="NZ_JABACI010000001.1"/>
</dbReference>
<evidence type="ECO:0000256" key="3">
    <source>
        <dbReference type="ARBA" id="ARBA00023125"/>
    </source>
</evidence>
<keyword evidence="7" id="KW-1185">Reference proteome</keyword>
<dbReference type="InterPro" id="IPR000847">
    <property type="entry name" value="LysR_HTH_N"/>
</dbReference>
<evidence type="ECO:0000313" key="6">
    <source>
        <dbReference type="EMBL" id="NLP83552.1"/>
    </source>
</evidence>
<dbReference type="Proteomes" id="UP001429745">
    <property type="component" value="Unassembled WGS sequence"/>
</dbReference>
<evidence type="ECO:0000256" key="1">
    <source>
        <dbReference type="ARBA" id="ARBA00009437"/>
    </source>
</evidence>
<evidence type="ECO:0000313" key="7">
    <source>
        <dbReference type="Proteomes" id="UP001429745"/>
    </source>
</evidence>
<feature type="domain" description="HTH lysR-type" evidence="5">
    <location>
        <begin position="1"/>
        <end position="58"/>
    </location>
</feature>
<dbReference type="Gene3D" id="3.40.190.10">
    <property type="entry name" value="Periplasmic binding protein-like II"/>
    <property type="match status" value="2"/>
</dbReference>
<reference evidence="6 7" key="1">
    <citation type="submission" date="2020-04" db="EMBL/GenBank/DDBJ databases">
        <title>CFH 90308 Microbacterium sp.</title>
        <authorList>
            <person name="Nie G."/>
            <person name="Ming H."/>
            <person name="Xia T."/>
        </authorList>
    </citation>
    <scope>NUCLEOTIDE SEQUENCE [LARGE SCALE GENOMIC DNA]</scope>
    <source>
        <strain evidence="6 7">CFH 90308</strain>
    </source>
</reference>
<keyword evidence="2" id="KW-0805">Transcription regulation</keyword>
<dbReference type="InterPro" id="IPR036390">
    <property type="entry name" value="WH_DNA-bd_sf"/>
</dbReference>
<dbReference type="SUPFAM" id="SSF53850">
    <property type="entry name" value="Periplasmic binding protein-like II"/>
    <property type="match status" value="1"/>
</dbReference>
<comment type="similarity">
    <text evidence="1">Belongs to the LysR transcriptional regulatory family.</text>
</comment>
<dbReference type="SUPFAM" id="SSF46785">
    <property type="entry name" value="Winged helix' DNA-binding domain"/>
    <property type="match status" value="1"/>
</dbReference>
<dbReference type="Pfam" id="PF00126">
    <property type="entry name" value="HTH_1"/>
    <property type="match status" value="1"/>
</dbReference>
<dbReference type="InterPro" id="IPR050389">
    <property type="entry name" value="LysR-type_TF"/>
</dbReference>